<dbReference type="Gene3D" id="3.20.20.150">
    <property type="entry name" value="Divalent-metal-dependent TIM barrel enzymes"/>
    <property type="match status" value="1"/>
</dbReference>
<accession>A0A328TZ19</accession>
<keyword evidence="2" id="KW-0413">Isomerase</keyword>
<keyword evidence="3" id="KW-1185">Reference proteome</keyword>
<proteinExistence type="predicted"/>
<evidence type="ECO:0000259" key="1">
    <source>
        <dbReference type="Pfam" id="PF01261"/>
    </source>
</evidence>
<organism evidence="2 3">
    <name type="scientific">Paenibacillus montanisoli</name>
    <dbReference type="NCBI Taxonomy" id="2081970"/>
    <lineage>
        <taxon>Bacteria</taxon>
        <taxon>Bacillati</taxon>
        <taxon>Bacillota</taxon>
        <taxon>Bacilli</taxon>
        <taxon>Bacillales</taxon>
        <taxon>Paenibacillaceae</taxon>
        <taxon>Paenibacillus</taxon>
    </lineage>
</organism>
<reference evidence="2 3" key="1">
    <citation type="submission" date="2018-06" db="EMBL/GenBank/DDBJ databases">
        <title>Paenibacillus montanisoli sp. nov., isolated from mountain area soil.</title>
        <authorList>
            <person name="Wu M."/>
        </authorList>
    </citation>
    <scope>NUCLEOTIDE SEQUENCE [LARGE SCALE GENOMIC DNA]</scope>
    <source>
        <strain evidence="2 3">RA17</strain>
    </source>
</reference>
<dbReference type="PANTHER" id="PTHR12110:SF41">
    <property type="entry name" value="INOSOSE DEHYDRATASE"/>
    <property type="match status" value="1"/>
</dbReference>
<dbReference type="PANTHER" id="PTHR12110">
    <property type="entry name" value="HYDROXYPYRUVATE ISOMERASE"/>
    <property type="match status" value="1"/>
</dbReference>
<dbReference type="InterPro" id="IPR036237">
    <property type="entry name" value="Xyl_isomerase-like_sf"/>
</dbReference>
<dbReference type="Proteomes" id="UP000249260">
    <property type="component" value="Unassembled WGS sequence"/>
</dbReference>
<name>A0A328TZ19_9BACL</name>
<feature type="domain" description="Xylose isomerase-like TIM barrel" evidence="1">
    <location>
        <begin position="28"/>
        <end position="232"/>
    </location>
</feature>
<dbReference type="GO" id="GO:0016853">
    <property type="term" value="F:isomerase activity"/>
    <property type="evidence" value="ECO:0007669"/>
    <property type="project" value="UniProtKB-KW"/>
</dbReference>
<gene>
    <name evidence="2" type="ORF">DL346_26725</name>
</gene>
<dbReference type="Pfam" id="PF01261">
    <property type="entry name" value="AP_endonuc_2"/>
    <property type="match status" value="1"/>
</dbReference>
<evidence type="ECO:0000313" key="2">
    <source>
        <dbReference type="EMBL" id="RAP73845.1"/>
    </source>
</evidence>
<dbReference type="AlphaFoldDB" id="A0A328TZ19"/>
<comment type="caution">
    <text evidence="2">The sequence shown here is derived from an EMBL/GenBank/DDBJ whole genome shotgun (WGS) entry which is preliminary data.</text>
</comment>
<dbReference type="SUPFAM" id="SSF51658">
    <property type="entry name" value="Xylose isomerase-like"/>
    <property type="match status" value="1"/>
</dbReference>
<evidence type="ECO:0000313" key="3">
    <source>
        <dbReference type="Proteomes" id="UP000249260"/>
    </source>
</evidence>
<dbReference type="InterPro" id="IPR013022">
    <property type="entry name" value="Xyl_isomerase-like_TIM-brl"/>
</dbReference>
<dbReference type="InterPro" id="IPR050312">
    <property type="entry name" value="IolE/XylAMocC-like"/>
</dbReference>
<sequence length="267" mass="29718">MYKKQIAAQLYTLRDYCKTAEDLDAALKRVKAIGYDAVQVSGIGPIAPDEVKRICDSHGLTICATHVPTARLLNDLDALIAEHQAWGCKYIGIGSIPPEYRNDKAGYTTFAGIMNEIGDKLAEAGLELIYHNHKFEFEKFEGKTGMDWLLEAKDSASGAFSFELDTYWVQAGGADPVSWIMKVADMKVVHLKDMAIVNDQQVFAEIGEGNLNWPAIIEACRETGVEWYVVEQDVCPGDPFESLAVSYRALRQLGYKEEEELKGDVRV</sequence>
<dbReference type="EMBL" id="QLUW01000006">
    <property type="protein sequence ID" value="RAP73845.1"/>
    <property type="molecule type" value="Genomic_DNA"/>
</dbReference>
<protein>
    <submittedName>
        <fullName evidence="2">Sugar phosphate isomerase/epimerase</fullName>
    </submittedName>
</protein>
<dbReference type="RefSeq" id="WP_112885428.1">
    <property type="nucleotide sequence ID" value="NZ_QLUW01000006.1"/>
</dbReference>
<dbReference type="OrthoDB" id="9798407at2"/>